<dbReference type="PROSITE" id="PS51857">
    <property type="entry name" value="CSD_2"/>
    <property type="match status" value="1"/>
</dbReference>
<evidence type="ECO:0000313" key="3">
    <source>
        <dbReference type="EMBL" id="MES1920301.1"/>
    </source>
</evidence>
<comment type="caution">
    <text evidence="3">The sequence shown here is derived from an EMBL/GenBank/DDBJ whole genome shotgun (WGS) entry which is preliminary data.</text>
</comment>
<dbReference type="SMART" id="SM00357">
    <property type="entry name" value="CSP"/>
    <property type="match status" value="1"/>
</dbReference>
<dbReference type="PANTHER" id="PTHR46565">
    <property type="entry name" value="COLD SHOCK DOMAIN PROTEIN 2"/>
    <property type="match status" value="1"/>
</dbReference>
<keyword evidence="4" id="KW-1185">Reference proteome</keyword>
<dbReference type="Proteomes" id="UP001439008">
    <property type="component" value="Unassembled WGS sequence"/>
</dbReference>
<dbReference type="SUPFAM" id="SSF50249">
    <property type="entry name" value="Nucleic acid-binding proteins"/>
    <property type="match status" value="1"/>
</dbReference>
<organism evidence="3 4">
    <name type="scientific">Bonamia ostreae</name>
    <dbReference type="NCBI Taxonomy" id="126728"/>
    <lineage>
        <taxon>Eukaryota</taxon>
        <taxon>Sar</taxon>
        <taxon>Rhizaria</taxon>
        <taxon>Endomyxa</taxon>
        <taxon>Ascetosporea</taxon>
        <taxon>Haplosporida</taxon>
        <taxon>Bonamia</taxon>
    </lineage>
</organism>
<protein>
    <recommendedName>
        <fullName evidence="2">CSD domain-containing protein</fullName>
    </recommendedName>
</protein>
<dbReference type="Gene3D" id="2.40.50.140">
    <property type="entry name" value="Nucleic acid-binding proteins"/>
    <property type="match status" value="1"/>
</dbReference>
<dbReference type="InterPro" id="IPR011129">
    <property type="entry name" value="CSD"/>
</dbReference>
<feature type="domain" description="CSD" evidence="2">
    <location>
        <begin position="159"/>
        <end position="223"/>
    </location>
</feature>
<dbReference type="EMBL" id="JBDODL010000596">
    <property type="protein sequence ID" value="MES1920301.1"/>
    <property type="molecule type" value="Genomic_DNA"/>
</dbReference>
<feature type="region of interest" description="Disordered" evidence="1">
    <location>
        <begin position="132"/>
        <end position="154"/>
    </location>
</feature>
<gene>
    <name evidence="3" type="ORF">MHBO_001985</name>
</gene>
<proteinExistence type="predicted"/>
<reference evidence="3 4" key="1">
    <citation type="journal article" date="2024" name="BMC Biol.">
        <title>Comparative genomics of Ascetosporea gives new insight into the evolutionary basis for animal parasitism in Rhizaria.</title>
        <authorList>
            <person name="Hiltunen Thoren M."/>
            <person name="Onut-Brannstrom I."/>
            <person name="Alfjorden A."/>
            <person name="Peckova H."/>
            <person name="Swords F."/>
            <person name="Hooper C."/>
            <person name="Holzer A.S."/>
            <person name="Bass D."/>
            <person name="Burki F."/>
        </authorList>
    </citation>
    <scope>NUCLEOTIDE SEQUENCE [LARGE SCALE GENOMIC DNA]</scope>
    <source>
        <strain evidence="3">20-A016</strain>
    </source>
</reference>
<feature type="compositionally biased region" description="Basic and acidic residues" evidence="1">
    <location>
        <begin position="132"/>
        <end position="148"/>
    </location>
</feature>
<dbReference type="Pfam" id="PF00313">
    <property type="entry name" value="CSD"/>
    <property type="match status" value="1"/>
</dbReference>
<dbReference type="PANTHER" id="PTHR46565:SF20">
    <property type="entry name" value="COLD SHOCK DOMAIN-CONTAINING PROTEIN 4"/>
    <property type="match status" value="1"/>
</dbReference>
<evidence type="ECO:0000259" key="2">
    <source>
        <dbReference type="PROSITE" id="PS51857"/>
    </source>
</evidence>
<dbReference type="InterPro" id="IPR002059">
    <property type="entry name" value="CSP_DNA-bd"/>
</dbReference>
<name>A0ABV2AKU4_9EUKA</name>
<evidence type="ECO:0000256" key="1">
    <source>
        <dbReference type="SAM" id="MobiDB-lite"/>
    </source>
</evidence>
<evidence type="ECO:0000313" key="4">
    <source>
        <dbReference type="Proteomes" id="UP001439008"/>
    </source>
</evidence>
<dbReference type="PRINTS" id="PR00050">
    <property type="entry name" value="COLDSHOCK"/>
</dbReference>
<dbReference type="InterPro" id="IPR012340">
    <property type="entry name" value="NA-bd_OB-fold"/>
</dbReference>
<accession>A0ABV2AKU4</accession>
<sequence>MSLPKKSAKIDENHKSLFEEKFVNKSTNPFLKCSSNVANGQSKKSGQLLENDKKNEIVFEVEKLIGQFIDNNKQLERPSKYNDADNADKNFTKNRKIAKNENFLQKMNDLCITKIQNLKKVEEHFKTQKINEDVNRENGFQKEPKEGESSDSFDETVRKQKGKVIWFCPRKGYGFIRTKGRDLFVHHSGILGLGFKILKYGENVEFEVVTDRDGKKRAINVTGPDGIELDGFTTFIIKL</sequence>